<keyword evidence="4" id="KW-1185">Reference proteome</keyword>
<dbReference type="Pfam" id="PF08447">
    <property type="entry name" value="PAS_3"/>
    <property type="match status" value="1"/>
</dbReference>
<feature type="compositionally biased region" description="Low complexity" evidence="1">
    <location>
        <begin position="389"/>
        <end position="422"/>
    </location>
</feature>
<dbReference type="EMBL" id="BQFW01000008">
    <property type="protein sequence ID" value="GJJ74010.1"/>
    <property type="molecule type" value="Genomic_DNA"/>
</dbReference>
<feature type="region of interest" description="Disordered" evidence="1">
    <location>
        <begin position="334"/>
        <end position="366"/>
    </location>
</feature>
<reference evidence="3" key="1">
    <citation type="submission" date="2021-11" db="EMBL/GenBank/DDBJ databases">
        <authorList>
            <person name="Herlambang A."/>
            <person name="Guo Y."/>
            <person name="Takashima Y."/>
            <person name="Nishizawa T."/>
        </authorList>
    </citation>
    <scope>NUCLEOTIDE SEQUENCE</scope>
    <source>
        <strain evidence="3">E1425</strain>
    </source>
</reference>
<proteinExistence type="predicted"/>
<feature type="region of interest" description="Disordered" evidence="1">
    <location>
        <begin position="507"/>
        <end position="577"/>
    </location>
</feature>
<dbReference type="SMART" id="SM00091">
    <property type="entry name" value="PAS"/>
    <property type="match status" value="2"/>
</dbReference>
<accession>A0A9P3HC60</accession>
<dbReference type="PROSITE" id="PS50112">
    <property type="entry name" value="PAS"/>
    <property type="match status" value="1"/>
</dbReference>
<sequence length="603" mass="67101">MFKVDNFISFHDLTPAANFLWASTSITFCLGYEPEDVVGVAAYDVIHPDDAAYVKVTHQENVLNEIVGTQLALRYKHKNGTWLPFMVFFSLCYDYIVSCATLIEQTDGTIRQLSTHSAAMTSLVGSQEEEFERIRRHHEAFYANTWNPNVLDPEPRVCMILNRFSRSLGIMYASPSCQLIFQVEPELMIGKPFLLYIRSDDLASFVEQVDLAKSTNVVTHMRFWFQSPNCMDEIPCEAMLFGAADGMIAILRRCKPFVRKRLIVGDGSVGRSGGISRVYLSRSNRRNVSAQGNNQRRFTAERPSVNWGSSPSVSPLSSTHSSFISTASEATIPTNSYMSHGSSASDERTSTESSLSYTSSLSSPPAVVVMPSMSTPLFQTYSHLTSTLSTPPRSCASSARSASSSARSASSSAHSVSPSSGSYITGGDTIGAFGTRSYRAPLRSMPVGSINSIMNLDREHNRLRPLRSIHRDESDVVDSSTPLPSGYQLREHHVQESDLDEPSFFQQKSQLSAGHPKKNLGTHPYRQSSPRPRDQPQSHSSVYQQELSQHTERAPLYGQQHQQQDLQDAPFETDQVLDHEQLAVEMMELELEESDEQKGEMAM</sequence>
<dbReference type="InterPro" id="IPR035965">
    <property type="entry name" value="PAS-like_dom_sf"/>
</dbReference>
<feature type="compositionally biased region" description="Polar residues" evidence="1">
    <location>
        <begin position="334"/>
        <end position="344"/>
    </location>
</feature>
<feature type="region of interest" description="Disordered" evidence="1">
    <location>
        <begin position="466"/>
        <end position="486"/>
    </location>
</feature>
<dbReference type="SUPFAM" id="SSF55785">
    <property type="entry name" value="PYP-like sensor domain (PAS domain)"/>
    <property type="match status" value="1"/>
</dbReference>
<organism evidence="3 4">
    <name type="scientific">Entomortierella parvispora</name>
    <dbReference type="NCBI Taxonomy" id="205924"/>
    <lineage>
        <taxon>Eukaryota</taxon>
        <taxon>Fungi</taxon>
        <taxon>Fungi incertae sedis</taxon>
        <taxon>Mucoromycota</taxon>
        <taxon>Mortierellomycotina</taxon>
        <taxon>Mortierellomycetes</taxon>
        <taxon>Mortierellales</taxon>
        <taxon>Mortierellaceae</taxon>
        <taxon>Entomortierella</taxon>
    </lineage>
</organism>
<feature type="compositionally biased region" description="Low complexity" evidence="1">
    <location>
        <begin position="309"/>
        <end position="320"/>
    </location>
</feature>
<dbReference type="CDD" id="cd00130">
    <property type="entry name" value="PAS"/>
    <property type="match status" value="2"/>
</dbReference>
<evidence type="ECO:0000313" key="3">
    <source>
        <dbReference type="EMBL" id="GJJ74010.1"/>
    </source>
</evidence>
<name>A0A9P3HC60_9FUNG</name>
<dbReference type="Gene3D" id="3.30.450.20">
    <property type="entry name" value="PAS domain"/>
    <property type="match status" value="1"/>
</dbReference>
<dbReference type="InterPro" id="IPR013655">
    <property type="entry name" value="PAS_fold_3"/>
</dbReference>
<dbReference type="Proteomes" id="UP000827284">
    <property type="component" value="Unassembled WGS sequence"/>
</dbReference>
<dbReference type="AlphaFoldDB" id="A0A9P3HC60"/>
<feature type="domain" description="PAS" evidence="2">
    <location>
        <begin position="30"/>
        <end position="65"/>
    </location>
</feature>
<feature type="compositionally biased region" description="Polar residues" evidence="1">
    <location>
        <begin position="537"/>
        <end position="548"/>
    </location>
</feature>
<feature type="region of interest" description="Disordered" evidence="1">
    <location>
        <begin position="388"/>
        <end position="426"/>
    </location>
</feature>
<gene>
    <name evidence="3" type="ORF">EMPS_06368</name>
</gene>
<feature type="compositionally biased region" description="Low complexity" evidence="1">
    <location>
        <begin position="559"/>
        <end position="568"/>
    </location>
</feature>
<feature type="compositionally biased region" description="Low complexity" evidence="1">
    <location>
        <begin position="351"/>
        <end position="363"/>
    </location>
</feature>
<protein>
    <recommendedName>
        <fullName evidence="2">PAS domain-containing protein</fullName>
    </recommendedName>
</protein>
<evidence type="ECO:0000313" key="4">
    <source>
        <dbReference type="Proteomes" id="UP000827284"/>
    </source>
</evidence>
<evidence type="ECO:0000259" key="2">
    <source>
        <dbReference type="PROSITE" id="PS50112"/>
    </source>
</evidence>
<dbReference type="InterPro" id="IPR000014">
    <property type="entry name" value="PAS"/>
</dbReference>
<feature type="compositionally biased region" description="Polar residues" evidence="1">
    <location>
        <begin position="286"/>
        <end position="297"/>
    </location>
</feature>
<dbReference type="OrthoDB" id="447251at2759"/>
<feature type="region of interest" description="Disordered" evidence="1">
    <location>
        <begin position="286"/>
        <end position="320"/>
    </location>
</feature>
<comment type="caution">
    <text evidence="3">The sequence shown here is derived from an EMBL/GenBank/DDBJ whole genome shotgun (WGS) entry which is preliminary data.</text>
</comment>
<evidence type="ECO:0000256" key="1">
    <source>
        <dbReference type="SAM" id="MobiDB-lite"/>
    </source>
</evidence>
<reference evidence="3" key="2">
    <citation type="journal article" date="2022" name="Microbiol. Resour. Announc.">
        <title>Whole-Genome Sequence of Entomortierella parvispora E1425, a Mucoromycotan Fungus Associated with Burkholderiaceae-Related Endosymbiotic Bacteria.</title>
        <authorList>
            <person name="Herlambang A."/>
            <person name="Guo Y."/>
            <person name="Takashima Y."/>
            <person name="Narisawa K."/>
            <person name="Ohta H."/>
            <person name="Nishizawa T."/>
        </authorList>
    </citation>
    <scope>NUCLEOTIDE SEQUENCE</scope>
    <source>
        <strain evidence="3">E1425</strain>
    </source>
</reference>